<proteinExistence type="predicted"/>
<feature type="domain" description="NACHT" evidence="4">
    <location>
        <begin position="110"/>
        <end position="232"/>
    </location>
</feature>
<evidence type="ECO:0000313" key="5">
    <source>
        <dbReference type="EMBL" id="CAH1272318.1"/>
    </source>
</evidence>
<evidence type="ECO:0000256" key="2">
    <source>
        <dbReference type="ARBA" id="ARBA00022840"/>
    </source>
</evidence>
<dbReference type="SUPFAM" id="SSF52047">
    <property type="entry name" value="RNI-like"/>
    <property type="match status" value="1"/>
</dbReference>
<dbReference type="EMBL" id="OV696693">
    <property type="protein sequence ID" value="CAH1272318.1"/>
    <property type="molecule type" value="Genomic_DNA"/>
</dbReference>
<evidence type="ECO:0000313" key="6">
    <source>
        <dbReference type="Proteomes" id="UP000838412"/>
    </source>
</evidence>
<dbReference type="SUPFAM" id="SSF52540">
    <property type="entry name" value="P-loop containing nucleoside triphosphate hydrolases"/>
    <property type="match status" value="1"/>
</dbReference>
<evidence type="ECO:0000256" key="1">
    <source>
        <dbReference type="ARBA" id="ARBA00022741"/>
    </source>
</evidence>
<dbReference type="InterPro" id="IPR007111">
    <property type="entry name" value="NACHT_NTPase"/>
</dbReference>
<dbReference type="GO" id="GO:0005524">
    <property type="term" value="F:ATP binding"/>
    <property type="evidence" value="ECO:0007669"/>
    <property type="project" value="UniProtKB-KW"/>
</dbReference>
<dbReference type="Gene3D" id="3.40.50.300">
    <property type="entry name" value="P-loop containing nucleotide triphosphate hydrolases"/>
    <property type="match status" value="1"/>
</dbReference>
<evidence type="ECO:0000256" key="3">
    <source>
        <dbReference type="SAM" id="MobiDB-lite"/>
    </source>
</evidence>
<name>A0A8K0EZZ9_BRALA</name>
<reference evidence="5" key="1">
    <citation type="submission" date="2022-01" db="EMBL/GenBank/DDBJ databases">
        <authorList>
            <person name="Braso-Vives M."/>
        </authorList>
    </citation>
    <scope>NUCLEOTIDE SEQUENCE</scope>
</reference>
<feature type="region of interest" description="Disordered" evidence="3">
    <location>
        <begin position="1"/>
        <end position="32"/>
    </location>
</feature>
<dbReference type="AlphaFoldDB" id="A0A8K0EZZ9"/>
<keyword evidence="1" id="KW-0547">Nucleotide-binding</keyword>
<dbReference type="PANTHER" id="PTHR46312:SF2">
    <property type="entry name" value="NUCLEOTIDE-BINDING OLIGOMERIZATION DOMAIN-CONTAINING PROTEIN 2-LIKE"/>
    <property type="match status" value="1"/>
</dbReference>
<evidence type="ECO:0000259" key="4">
    <source>
        <dbReference type="PROSITE" id="PS50837"/>
    </source>
</evidence>
<dbReference type="PROSITE" id="PS50837">
    <property type="entry name" value="NACHT"/>
    <property type="match status" value="1"/>
</dbReference>
<gene>
    <name evidence="5" type="primary">NLRP12</name>
    <name evidence="5" type="ORF">BLAG_LOCUS23999</name>
</gene>
<organism evidence="5 6">
    <name type="scientific">Branchiostoma lanceolatum</name>
    <name type="common">Common lancelet</name>
    <name type="synonym">Amphioxus lanceolatum</name>
    <dbReference type="NCBI Taxonomy" id="7740"/>
    <lineage>
        <taxon>Eukaryota</taxon>
        <taxon>Metazoa</taxon>
        <taxon>Chordata</taxon>
        <taxon>Cephalochordata</taxon>
        <taxon>Leptocardii</taxon>
        <taxon>Amphioxiformes</taxon>
        <taxon>Branchiostomatidae</taxon>
        <taxon>Branchiostoma</taxon>
    </lineage>
</organism>
<dbReference type="InterPro" id="IPR027417">
    <property type="entry name" value="P-loop_NTPase"/>
</dbReference>
<accession>A0A8K0EZZ9</accession>
<dbReference type="Gene3D" id="3.80.10.10">
    <property type="entry name" value="Ribonuclease Inhibitor"/>
    <property type="match status" value="1"/>
</dbReference>
<dbReference type="OrthoDB" id="120976at2759"/>
<dbReference type="PANTHER" id="PTHR46312">
    <property type="entry name" value="NACHT DOMAIN-CONTAINING PROTEIN"/>
    <property type="match status" value="1"/>
</dbReference>
<dbReference type="Pfam" id="PF05729">
    <property type="entry name" value="NACHT"/>
    <property type="match status" value="1"/>
</dbReference>
<dbReference type="InterPro" id="IPR032675">
    <property type="entry name" value="LRR_dom_sf"/>
</dbReference>
<keyword evidence="6" id="KW-1185">Reference proteome</keyword>
<sequence>MAEAPPGPLLTVEVGDDEELYRSTTEESPSPFPVEQYREEISLYYQLQISKQQPVAYDDEFTLDVDDTFTTIDILPYNTRRQAFDRQPLESIADIFNPRLNRTCSLARPARILLWGAPGIGKTTLVAKLLTEWDKRDVEVLQRYDLVFAIALRKVERSQSLVDCIFDQLVPESDVYMKDVLATHLCNKSDRVLIILDGYDELKWQPNEDHDIMKLLTGRLFPNISILVTTRPTCTSEVISKMKPETRVEILGFSPDNVKRYILKYFGRHPSKGEELLEKIGPTLLSTGIFSVPILLLQVCLLWEDDKDVILSDKICLLYNQVVTCLVRRYGAKDKNPVRVEDIQTLIRALEKLAFECLLKEKAVTMFNQEDVFQYCGEHFMVLVQLGLLKIQKSPSRINPVVQYSFSHKTMQEYFAAQHLAERLTIIEEAAKGEILQHYFPTARMVQTLGEVIIFLCGKLGEKSKFVLHHLLNIHSTSNVQLVEEEFYNFFATGKSKKDWDKDLKLEDFASAEDLTHQFTGQWNDYPHVLLTYQSYIVLYLLCCHESALTAQFAEQVFLRNTIQFSGANPRVYGVVSHMIAEESEKIKKMEHLRLVNTQDYVLGPTLEMLDKLSGLTELNMRQSRLGRHLPTCTIPRRLELRFKYRRVLKTSEDDLVKAPALLATKLPLLRSLKKLVISWNDLGPEDMKQLIPAIKQVPNLEELFLSGNDLKGLGKDVADLVAFLPKLKVFKVYFCQLTFAEIQMIASSLTECCPDLELFDFQLNPIHSDESIWIGEREMDTVKATLRDTVFVPCGAKKLPSTQ</sequence>
<dbReference type="Proteomes" id="UP000838412">
    <property type="component" value="Chromosome 8"/>
</dbReference>
<keyword evidence="2" id="KW-0067">ATP-binding</keyword>
<protein>
    <submittedName>
        <fullName evidence="5">NLRP12 protein</fullName>
    </submittedName>
</protein>